<dbReference type="InterPro" id="IPR006311">
    <property type="entry name" value="TAT_signal"/>
</dbReference>
<sequence length="374" mass="41451">MKIVLPRRQFLQQTAMIVPAMGLIGIGQAAAHYAPEEAPFFPQDKKLGVALLGLGKYSEEQLAPALEKTQRCRLTGIITGTPGKIGKWKDKYKIPDKNIYNYQNMDSIRDNPDIDIVYVVTPNALHATYTIRAAKAGKHVICEKPMATSVEDCEAMIAACKQAGKMLSIGYRLHFEPHHRTFMEFGKKKMYGDVRKIVAENSQEMEKGVWRLDRERSGGGPLMDLGIYCVQGALYSAGANPVRVLAKEGPKTDVDKFAEVEQSIDFQLEFPGGAVANCRTAYVGSGNRLRVEGKTGWYELEPAYEYKGIKGKTSQGPMGLENVNQQALQMDDFANCILNNKPTRVPGEMGLRDVKILMAIYEAARTAKPVDLKL</sequence>
<feature type="domain" description="GFO/IDH/MocA-like oxidoreductase" evidence="4">
    <location>
        <begin position="188"/>
        <end position="298"/>
    </location>
</feature>
<dbReference type="PANTHER" id="PTHR22604:SF105">
    <property type="entry name" value="TRANS-1,2-DIHYDROBENZENE-1,2-DIOL DEHYDROGENASE"/>
    <property type="match status" value="1"/>
</dbReference>
<dbReference type="PRINTS" id="PR01775">
    <property type="entry name" value="GLFROXRDTASE"/>
</dbReference>
<proteinExistence type="inferred from homology"/>
<feature type="domain" description="Gfo/Idh/MocA-like oxidoreductase N-terminal" evidence="3">
    <location>
        <begin position="48"/>
        <end position="171"/>
    </location>
</feature>
<dbReference type="InterPro" id="IPR036291">
    <property type="entry name" value="NAD(P)-bd_dom_sf"/>
</dbReference>
<dbReference type="InterPro" id="IPR055170">
    <property type="entry name" value="GFO_IDH_MocA-like_dom"/>
</dbReference>
<dbReference type="InterPro" id="IPR008354">
    <property type="entry name" value="Glc-Fru_OxRdtase_bac"/>
</dbReference>
<dbReference type="EMBL" id="CP159289">
    <property type="protein sequence ID" value="XCH24653.1"/>
    <property type="molecule type" value="Genomic_DNA"/>
</dbReference>
<keyword evidence="2" id="KW-0560">Oxidoreductase</keyword>
<name>A0AAU8FML2_9BACT</name>
<dbReference type="InterPro" id="IPR050984">
    <property type="entry name" value="Gfo/Idh/MocA_domain"/>
</dbReference>
<protein>
    <submittedName>
        <fullName evidence="5">Gfo/Idh/MocA family oxidoreductase</fullName>
    </submittedName>
</protein>
<dbReference type="Gene3D" id="3.30.360.10">
    <property type="entry name" value="Dihydrodipicolinate Reductase, domain 2"/>
    <property type="match status" value="1"/>
</dbReference>
<evidence type="ECO:0000256" key="2">
    <source>
        <dbReference type="ARBA" id="ARBA00023002"/>
    </source>
</evidence>
<dbReference type="AlphaFoldDB" id="A0AAU8FML2"/>
<dbReference type="Pfam" id="PF22725">
    <property type="entry name" value="GFO_IDH_MocA_C3"/>
    <property type="match status" value="1"/>
</dbReference>
<evidence type="ECO:0000313" key="5">
    <source>
        <dbReference type="EMBL" id="XCH24653.1"/>
    </source>
</evidence>
<organism evidence="5">
    <name type="scientific">Dyadobacter sp. 676</name>
    <dbReference type="NCBI Taxonomy" id="3088362"/>
    <lineage>
        <taxon>Bacteria</taxon>
        <taxon>Pseudomonadati</taxon>
        <taxon>Bacteroidota</taxon>
        <taxon>Cytophagia</taxon>
        <taxon>Cytophagales</taxon>
        <taxon>Spirosomataceae</taxon>
        <taxon>Dyadobacter</taxon>
    </lineage>
</organism>
<evidence type="ECO:0000256" key="1">
    <source>
        <dbReference type="ARBA" id="ARBA00010928"/>
    </source>
</evidence>
<comment type="similarity">
    <text evidence="1">Belongs to the Gfo/Idh/MocA family.</text>
</comment>
<dbReference type="PANTHER" id="PTHR22604">
    <property type="entry name" value="OXIDOREDUCTASES"/>
    <property type="match status" value="1"/>
</dbReference>
<dbReference type="GO" id="GO:0000166">
    <property type="term" value="F:nucleotide binding"/>
    <property type="evidence" value="ECO:0007669"/>
    <property type="project" value="InterPro"/>
</dbReference>
<dbReference type="RefSeq" id="WP_353719968.1">
    <property type="nucleotide sequence ID" value="NZ_CP159289.1"/>
</dbReference>
<dbReference type="PROSITE" id="PS51318">
    <property type="entry name" value="TAT"/>
    <property type="match status" value="1"/>
</dbReference>
<evidence type="ECO:0000259" key="3">
    <source>
        <dbReference type="Pfam" id="PF01408"/>
    </source>
</evidence>
<reference evidence="5" key="1">
    <citation type="submission" date="2024-06" db="EMBL/GenBank/DDBJ databases">
        <title>Sequencing and assembly of the genome of Dyadobacter sp. strain 676, a symbiont of Cyamopsis tetragonoloba.</title>
        <authorList>
            <person name="Guro P."/>
            <person name="Sazanova A."/>
            <person name="Kuznetsova I."/>
            <person name="Belimov A."/>
            <person name="Safronova V."/>
        </authorList>
    </citation>
    <scope>NUCLEOTIDE SEQUENCE</scope>
    <source>
        <strain evidence="5">676</strain>
    </source>
</reference>
<dbReference type="SUPFAM" id="SSF51735">
    <property type="entry name" value="NAD(P)-binding Rossmann-fold domains"/>
    <property type="match status" value="1"/>
</dbReference>
<dbReference type="Pfam" id="PF01408">
    <property type="entry name" value="GFO_IDH_MocA"/>
    <property type="match status" value="1"/>
</dbReference>
<dbReference type="InterPro" id="IPR000683">
    <property type="entry name" value="Gfo/Idh/MocA-like_OxRdtase_N"/>
</dbReference>
<dbReference type="Gene3D" id="3.40.50.720">
    <property type="entry name" value="NAD(P)-binding Rossmann-like Domain"/>
    <property type="match status" value="1"/>
</dbReference>
<dbReference type="GO" id="GO:0016491">
    <property type="term" value="F:oxidoreductase activity"/>
    <property type="evidence" value="ECO:0007669"/>
    <property type="project" value="UniProtKB-KW"/>
</dbReference>
<gene>
    <name evidence="5" type="ORF">ABV298_30915</name>
</gene>
<dbReference type="SUPFAM" id="SSF55347">
    <property type="entry name" value="Glyceraldehyde-3-phosphate dehydrogenase-like, C-terminal domain"/>
    <property type="match status" value="1"/>
</dbReference>
<evidence type="ECO:0000259" key="4">
    <source>
        <dbReference type="Pfam" id="PF22725"/>
    </source>
</evidence>
<accession>A0AAU8FML2</accession>